<dbReference type="InterPro" id="IPR035518">
    <property type="entry name" value="DPG_synthase"/>
</dbReference>
<dbReference type="CDD" id="cd04188">
    <property type="entry name" value="DPG_synthase"/>
    <property type="match status" value="1"/>
</dbReference>
<keyword evidence="11" id="KW-0472">Membrane</keyword>
<evidence type="ECO:0000313" key="15">
    <source>
        <dbReference type="Proteomes" id="UP000177610"/>
    </source>
</evidence>
<evidence type="ECO:0000256" key="3">
    <source>
        <dbReference type="ARBA" id="ARBA00006739"/>
    </source>
</evidence>
<organism evidence="14 15">
    <name type="scientific">Candidatus Doudnabacteria bacterium RIFCSPHIGHO2_01_FULL_41_86</name>
    <dbReference type="NCBI Taxonomy" id="1817821"/>
    <lineage>
        <taxon>Bacteria</taxon>
        <taxon>Candidatus Doudnaibacteriota</taxon>
    </lineage>
</organism>
<dbReference type="GO" id="GO:0006487">
    <property type="term" value="P:protein N-linked glycosylation"/>
    <property type="evidence" value="ECO:0007669"/>
    <property type="project" value="TreeGrafter"/>
</dbReference>
<dbReference type="AlphaFoldDB" id="A0A1F5N838"/>
<keyword evidence="9" id="KW-0735">Signal-anchor</keyword>
<feature type="domain" description="Glycosyltransferase 2-like" evidence="13">
    <location>
        <begin position="4"/>
        <end position="173"/>
    </location>
</feature>
<evidence type="ECO:0000313" key="14">
    <source>
        <dbReference type="EMBL" id="OGE73815.1"/>
    </source>
</evidence>
<evidence type="ECO:0000256" key="5">
    <source>
        <dbReference type="ARBA" id="ARBA00022676"/>
    </source>
</evidence>
<reference evidence="14 15" key="1">
    <citation type="journal article" date="2016" name="Nat. Commun.">
        <title>Thousands of microbial genomes shed light on interconnected biogeochemical processes in an aquifer system.</title>
        <authorList>
            <person name="Anantharaman K."/>
            <person name="Brown C.T."/>
            <person name="Hug L.A."/>
            <person name="Sharon I."/>
            <person name="Castelle C.J."/>
            <person name="Probst A.J."/>
            <person name="Thomas B.C."/>
            <person name="Singh A."/>
            <person name="Wilkins M.J."/>
            <person name="Karaoz U."/>
            <person name="Brodie E.L."/>
            <person name="Williams K.H."/>
            <person name="Hubbard S.S."/>
            <person name="Banfield J.F."/>
        </authorList>
    </citation>
    <scope>NUCLEOTIDE SEQUENCE [LARGE SCALE GENOMIC DNA]</scope>
</reference>
<proteinExistence type="inferred from homology"/>
<comment type="pathway">
    <text evidence="2">Protein modification; protein glycosylation.</text>
</comment>
<accession>A0A1F5N838</accession>
<keyword evidence="5" id="KW-0328">Glycosyltransferase</keyword>
<dbReference type="STRING" id="1817821.A2717_03410"/>
<keyword evidence="10" id="KW-1133">Transmembrane helix</keyword>
<keyword evidence="7" id="KW-0812">Transmembrane</keyword>
<dbReference type="SUPFAM" id="SSF53448">
    <property type="entry name" value="Nucleotide-diphospho-sugar transferases"/>
    <property type="match status" value="1"/>
</dbReference>
<evidence type="ECO:0000259" key="13">
    <source>
        <dbReference type="Pfam" id="PF00535"/>
    </source>
</evidence>
<evidence type="ECO:0000256" key="8">
    <source>
        <dbReference type="ARBA" id="ARBA00022824"/>
    </source>
</evidence>
<evidence type="ECO:0000256" key="2">
    <source>
        <dbReference type="ARBA" id="ARBA00004922"/>
    </source>
</evidence>
<dbReference type="PANTHER" id="PTHR10859">
    <property type="entry name" value="GLYCOSYL TRANSFERASE"/>
    <property type="match status" value="1"/>
</dbReference>
<comment type="similarity">
    <text evidence="3">Belongs to the glycosyltransferase 2 family.</text>
</comment>
<dbReference type="EMBL" id="MFEH01000005">
    <property type="protein sequence ID" value="OGE73815.1"/>
    <property type="molecule type" value="Genomic_DNA"/>
</dbReference>
<evidence type="ECO:0000256" key="4">
    <source>
        <dbReference type="ARBA" id="ARBA00012583"/>
    </source>
</evidence>
<comment type="subcellular location">
    <subcellularLocation>
        <location evidence="1">Endoplasmic reticulum membrane</location>
        <topology evidence="1">Single-pass membrane protein</topology>
    </subcellularLocation>
</comment>
<evidence type="ECO:0000256" key="11">
    <source>
        <dbReference type="ARBA" id="ARBA00023136"/>
    </source>
</evidence>
<name>A0A1F5N838_9BACT</name>
<evidence type="ECO:0000256" key="9">
    <source>
        <dbReference type="ARBA" id="ARBA00022968"/>
    </source>
</evidence>
<dbReference type="InterPro" id="IPR029044">
    <property type="entry name" value="Nucleotide-diphossugar_trans"/>
</dbReference>
<dbReference type="EC" id="2.4.1.117" evidence="4"/>
<dbReference type="GO" id="GO:0004581">
    <property type="term" value="F:dolichyl-phosphate beta-glucosyltransferase activity"/>
    <property type="evidence" value="ECO:0007669"/>
    <property type="project" value="UniProtKB-EC"/>
</dbReference>
<dbReference type="Pfam" id="PF00535">
    <property type="entry name" value="Glycos_transf_2"/>
    <property type="match status" value="1"/>
</dbReference>
<evidence type="ECO:0000256" key="1">
    <source>
        <dbReference type="ARBA" id="ARBA00004389"/>
    </source>
</evidence>
<evidence type="ECO:0000256" key="6">
    <source>
        <dbReference type="ARBA" id="ARBA00022679"/>
    </source>
</evidence>
<dbReference type="PANTHER" id="PTHR10859:SF91">
    <property type="entry name" value="DOLICHYL-PHOSPHATE BETA-GLUCOSYLTRANSFERASE"/>
    <property type="match status" value="1"/>
</dbReference>
<dbReference type="InterPro" id="IPR001173">
    <property type="entry name" value="Glyco_trans_2-like"/>
</dbReference>
<protein>
    <recommendedName>
        <fullName evidence="4">dolichyl-phosphate beta-glucosyltransferase</fullName>
        <ecNumber evidence="4">2.4.1.117</ecNumber>
    </recommendedName>
</protein>
<comment type="catalytic activity">
    <reaction evidence="12">
        <text>a di-trans,poly-cis-dolichyl phosphate + UDP-alpha-D-glucose = a di-trans,poly-cis-dolichyl beta-D-glucosyl phosphate + UDP</text>
        <dbReference type="Rhea" id="RHEA:15401"/>
        <dbReference type="Rhea" id="RHEA-COMP:19498"/>
        <dbReference type="Rhea" id="RHEA-COMP:19502"/>
        <dbReference type="ChEBI" id="CHEBI:57525"/>
        <dbReference type="ChEBI" id="CHEBI:57683"/>
        <dbReference type="ChEBI" id="CHEBI:58223"/>
        <dbReference type="ChEBI" id="CHEBI:58885"/>
        <dbReference type="EC" id="2.4.1.117"/>
    </reaction>
    <physiologicalReaction direction="left-to-right" evidence="12">
        <dbReference type="Rhea" id="RHEA:15402"/>
    </physiologicalReaction>
</comment>
<sequence length="241" mass="27615">MKLSVIIPAYNEEKRIEKTLRAVDSYLEKQNFGYEIIVIDNNSKDKTFEVVRKLETTTVQNARAIKQWVRGKGAAVQLGIAEARGEFAVFMDADNATPISEIEKFWQYLESGIEVVIGSRYQDQTTVKIKQPFYKILLSRMSNMLIQIVLIPHIKDTQCGFKAFKTSAATKIFKHLTIFGWAFDMELLAIALKLSYRIKEVPVSWEEHGGSHVPLKAYLQSLRDLFIIKWKALTGKYSSNE</sequence>
<evidence type="ECO:0000256" key="10">
    <source>
        <dbReference type="ARBA" id="ARBA00022989"/>
    </source>
</evidence>
<evidence type="ECO:0000256" key="7">
    <source>
        <dbReference type="ARBA" id="ARBA00022692"/>
    </source>
</evidence>
<dbReference type="Gene3D" id="3.90.550.10">
    <property type="entry name" value="Spore Coat Polysaccharide Biosynthesis Protein SpsA, Chain A"/>
    <property type="match status" value="1"/>
</dbReference>
<keyword evidence="6" id="KW-0808">Transferase</keyword>
<gene>
    <name evidence="14" type="ORF">A2717_03410</name>
</gene>
<comment type="caution">
    <text evidence="14">The sequence shown here is derived from an EMBL/GenBank/DDBJ whole genome shotgun (WGS) entry which is preliminary data.</text>
</comment>
<dbReference type="Proteomes" id="UP000177610">
    <property type="component" value="Unassembled WGS sequence"/>
</dbReference>
<keyword evidence="8" id="KW-0256">Endoplasmic reticulum</keyword>
<evidence type="ECO:0000256" key="12">
    <source>
        <dbReference type="ARBA" id="ARBA00045097"/>
    </source>
</evidence>